<feature type="domain" description="Bacterial Immunoglobulin-like 21" evidence="4">
    <location>
        <begin position="643"/>
        <end position="752"/>
    </location>
</feature>
<feature type="domain" description="InvasinE Adhesion" evidence="5">
    <location>
        <begin position="1576"/>
        <end position="1731"/>
    </location>
</feature>
<reference evidence="7" key="1">
    <citation type="journal article" date="2018" name="Genome Biol.">
        <title>SKESA: strategic k-mer extension for scrupulous assemblies.</title>
        <authorList>
            <person name="Souvorov A."/>
            <person name="Agarwala R."/>
            <person name="Lipman D.J."/>
        </authorList>
    </citation>
    <scope>NUCLEOTIDE SEQUENCE</scope>
    <source>
        <strain evidence="7">CDC 4648/53</strain>
    </source>
</reference>
<dbReference type="PANTHER" id="PTHR39576:SF2">
    <property type="entry name" value="ATTACHING AND EFFACING PROTEIN HOMOLOG-RELATED"/>
    <property type="match status" value="1"/>
</dbReference>
<dbReference type="GO" id="GO:0007155">
    <property type="term" value="P:cell adhesion"/>
    <property type="evidence" value="ECO:0007669"/>
    <property type="project" value="InterPro"/>
</dbReference>
<dbReference type="InterPro" id="IPR024519">
    <property type="entry name" value="IAT_beta"/>
</dbReference>
<feature type="domain" description="InvasinE Adhesion" evidence="5">
    <location>
        <begin position="1023"/>
        <end position="1154"/>
    </location>
</feature>
<dbReference type="InterPro" id="IPR051715">
    <property type="entry name" value="Intimin-Invasin_domain"/>
</dbReference>
<name>A0A5Z7GCS7_SALET</name>
<dbReference type="Pfam" id="PF05689">
    <property type="entry name" value="InvE_AD"/>
    <property type="match status" value="8"/>
</dbReference>
<dbReference type="PRINTS" id="PR01369">
    <property type="entry name" value="INTIMIN"/>
</dbReference>
<feature type="domain" description="InvasinE Adhesion" evidence="5">
    <location>
        <begin position="2456"/>
        <end position="2591"/>
    </location>
</feature>
<keyword evidence="3" id="KW-0732">Signal</keyword>
<evidence type="ECO:0000256" key="1">
    <source>
        <dbReference type="ARBA" id="ARBA00010116"/>
    </source>
</evidence>
<feature type="domain" description="Bacterial Immunoglobulin-like 21" evidence="4">
    <location>
        <begin position="1760"/>
        <end position="1875"/>
    </location>
</feature>
<proteinExistence type="inferred from homology"/>
<dbReference type="InterPro" id="IPR008541">
    <property type="entry name" value="InvE_AD"/>
</dbReference>
<feature type="chain" id="PRO_5030144683" evidence="3">
    <location>
        <begin position="20"/>
        <end position="2592"/>
    </location>
</feature>
<feature type="signal peptide" evidence="3">
    <location>
        <begin position="1"/>
        <end position="19"/>
    </location>
</feature>
<protein>
    <submittedName>
        <fullName evidence="7">Intimin-like inverse autotransporter protein SinH</fullName>
    </submittedName>
</protein>
<dbReference type="Pfam" id="PF05688">
    <property type="entry name" value="BIg21"/>
    <property type="match status" value="7"/>
</dbReference>
<feature type="domain" description="InvasinE Adhesion" evidence="5">
    <location>
        <begin position="480"/>
        <end position="613"/>
    </location>
</feature>
<dbReference type="FunFam" id="2.40.160.160:FF:000001">
    <property type="entry name" value="Intimin-like inverse autotransporter SinH"/>
    <property type="match status" value="1"/>
</dbReference>
<dbReference type="GO" id="GO:0009279">
    <property type="term" value="C:cell outer membrane"/>
    <property type="evidence" value="ECO:0007669"/>
    <property type="project" value="TreeGrafter"/>
</dbReference>
<feature type="domain" description="Bacterial Immunoglobulin-like 21" evidence="4">
    <location>
        <begin position="1188"/>
        <end position="1298"/>
    </location>
</feature>
<evidence type="ECO:0000256" key="2">
    <source>
        <dbReference type="SAM" id="MobiDB-lite"/>
    </source>
</evidence>
<evidence type="ECO:0000259" key="4">
    <source>
        <dbReference type="Pfam" id="PF05688"/>
    </source>
</evidence>
<feature type="domain" description="InvasinE Adhesion" evidence="5">
    <location>
        <begin position="1301"/>
        <end position="1437"/>
    </location>
</feature>
<dbReference type="NCBIfam" id="NF011842">
    <property type="entry name" value="PRK15314.1"/>
    <property type="match status" value="1"/>
</dbReference>
<dbReference type="InterPro" id="IPR003535">
    <property type="entry name" value="Intimin/invasin_bac"/>
</dbReference>
<organism evidence="7">
    <name type="scientific">Salmonella enterica subsp. enterica serovar Miami</name>
    <dbReference type="NCBI Taxonomy" id="286780"/>
    <lineage>
        <taxon>Bacteria</taxon>
        <taxon>Pseudomonadati</taxon>
        <taxon>Pseudomonadota</taxon>
        <taxon>Gammaproteobacteria</taxon>
        <taxon>Enterobacterales</taxon>
        <taxon>Enterobacteriaceae</taxon>
        <taxon>Salmonella</taxon>
    </lineage>
</organism>
<feature type="region of interest" description="Disordered" evidence="2">
    <location>
        <begin position="24"/>
        <end position="54"/>
    </location>
</feature>
<feature type="domain" description="Bacterial Immunoglobulin-like 21" evidence="4">
    <location>
        <begin position="1466"/>
        <end position="1573"/>
    </location>
</feature>
<feature type="domain" description="InvasinE Adhesion" evidence="5">
    <location>
        <begin position="1878"/>
        <end position="2020"/>
    </location>
</feature>
<sequence>MVRRIRILVLLLVSGVSVAASGADNSVSANDESHSSLPDLASESAKKEEQENKGKTFKEQGADYFINSATQGFDNLTPEALESQARGYIQGQVTSSAQSYLEGMLSPYGKVRTSLSIGEGGDLDGSSLDYFIPWYDNQSTLFFSQISAQRKEDRTIGNVGLGVRQNVGNWLLGGNAFYDYDFTRGHRRLGLGTEAWTDYLKFSGNYYHPLSDWKDSKDFDFYEERPARGWDIRMESWLPFYPQLGAKLVYEQYYGDEVALFGTDNLQKDPHAVTVGLNYTPVPLVTVGTDYKAGTGDSNDFSVNATVNYQIGTPLAAQLDPENVKIQHSLMGSRTDFVDRNNFIVLEYREKDPLDVTLWLKADATNEHPECVIEDTPEAAVGLEKCKWTVNALINHHYKIISASWQAKNNAARTLVMPVVKADALTEGNNNRWNLVLPAWVNADTQANGPGVKTPLVAHPSGAPALKADVDVIFTTLTSPDSGSANMYGHMADNSTATVDGESYTFSRPKLAAETDGEDRAVSINNESWAQFNWANADKHCDILPDARQLEGLKIERGDLSTTLGWPVGLTSGDEEYWSSSQGSIATDHISIDMRSRSLTQMPDATQSLVSCVDKASPAVTPKLVISADSFDSTVNAAKVEVGDEINMKISVTDSATNKPLPYRYFNVYLGDEQNRQNQKNADIDAAHQWSDEPVVITNLEGSDGHYHGVTDANGQFSLALTQDRGAGVLTPVRVVLFDGTEATQNVIFTVVTSPDVAQARMWGHMQGVVEAGNIYKRPLLADEAAQDTGSEFENNEYWATFNSVTAATNQCGAGQVPGQLLLDTLYAAHSGNAMETTYGWPTQKHSYIAADTDGSTTAHVNLATGADSMFSGAEPNYLSCSGNELVTILNVYFDGNESLRNAVAKVGEQVTMNVHSVNALNGLTVPNAAFTVTMSHGKNRDNATTGFTDSSDGTLVMGGTSFGSSQASMTYQGITDAEGNATLVIEQPQGVGLLTPLTVLPLHSLITAPVNRSVKFTVPTSPDTPKAHMWGHMADTLTVDNMEFQRPKLAAEATAATRTEDQNNETWARVTHADALNNPDAGGCEVNHLPQDHQLSALYTANDGNKIHTVSGWPTSYNYWSSTFASASSWQTVSLASGDKTASGDASDFVSCLVGVNPTAASITIEPVDTSLWYDVGGEHAVKVKKGDTLQLKVTAKDASGNPVPDAPFVLSRGDGYTRQGEKHIAGSGDGIVSAVVIDGESLNDTATKIGELTGEDGSKIITVTRPDTHGTKVAITAALYDNASATASIDTIFTVVTSPDSDKAKMWGHMPETVAAANGEVFKRPLLSAEIASGITHGSNTENNETWGSVNFEVAKDACGAGFVPSLADLQSLYDAWPGGAMNTQQGWPLDGKNYQDSTADLSRTSENRYVKSINLRDGGIGSLLWDEKLYFVCLQNAHPVATQITLTSPQYNDSDGFAKAKVGETIPVTITTLDAQGNPVADTPVIFTRGDSIGRANQEVNGSQAAAIQINHSDARNSGVEYYTATGADGTLTLDISQDGGAGFKTPLMASIEHSNAATTAPLPVIFTVVTSPDTPKASYWGHMAETLTDSSGVAYKRPLLASEFSATPGKTLTIANGYYDKGETWGMITVDKAWNGVSGGCGRDYLPSVSNLQTLYNTWPDNAMRSRNGWPMTSSGNNNVSRYWWAGDYVISSDGAQSLYAAVNLFNDGNDVKTTTSTTAYYMQTCLVSARRAAASLTLTLAGQDEATGIAKAKKGEQIAATVTVKDAAGQPMKNVMVKISRGTSYNRANSAASASGTADDITLRDVMPSGLATSLLDTSAKYLYVETDELGQVTFTLAQDSTTGLKTTISAATMDGSNLTDSKDAIFTVVTSPDSDKAKYWGHMPETFTNSKGVEFKRPLLRAELSSTADTSGYTENNESWYTWSRYPNMYQDTASPCDRLGLPTVNDLQTLYTDYPNGALTTTLGLPVASGKYWGAGNSVPDATHSDSQFQYVRLSDNNTLTTKANTATAQLCLAKRRDLSIELTSSAMDADKGAPVAKKGESLPLTVTVRDGSGTPQPNTAIRLGRTLSIDRAGVVDGSSGGGMVLTSVAPSTGSMTFNCTVSSCTSYWYGITDEDGKAQLEVTQDDSRGLRTPLQAMLVDDPLTVSNMDVIFTVITSPDSDKAKYWGHMPETVTNSAGVKFRRPLLAAEMTSNSGTYLVNNETWPLVTAANTEKAGATGCDVEYQPLSGDLQTLYGDNPDGAIGTNYGWPVAGNKSWWAADRAPNTGYYQFINLNSGDKGTASSSTATGAQVCLVEPRTSTPASITLTSTAMDGAKNAAVVEKGSAMPLTVTVKVKDSSGNPVANVGFTLSRGDSKNRAGTVVTDGDVAADAGADDLMLKALTPASASQSMTTTGSIFTGTTGSDGTATFTLNQDKSLGLKTPLTVKLTDNTTLHASLDVIFMVLTSPDTDKALFWGNMADTTSVNGKTLHRPWLQAELLSGVTPVFTNGVHTNNEYWAMAHTVDNTKWDIAKQCGSLSKAPDNNDLLTLYHSISSLGWPTQGYPYLSKSTSSGGMYCGVDENTRNQNCAIKPASSAGYATCVD</sequence>
<evidence type="ECO:0000313" key="7">
    <source>
        <dbReference type="EMBL" id="HAF7951503.1"/>
    </source>
</evidence>
<feature type="domain" description="InvasinE Adhesion" evidence="5">
    <location>
        <begin position="755"/>
        <end position="882"/>
    </location>
</feature>
<gene>
    <name evidence="7" type="ORF">GNB55_002850</name>
</gene>
<comment type="caution">
    <text evidence="7">The sequence shown here is derived from an EMBL/GenBank/DDBJ whole genome shotgun (WGS) entry which is preliminary data.</text>
</comment>
<feature type="domain" description="Bacterial Immunoglobulin-like 21" evidence="4">
    <location>
        <begin position="908"/>
        <end position="1019"/>
    </location>
</feature>
<feature type="domain" description="Inverse autotransporter beta-domain" evidence="6">
    <location>
        <begin position="69"/>
        <end position="342"/>
    </location>
</feature>
<dbReference type="Pfam" id="PF11924">
    <property type="entry name" value="IAT_beta"/>
    <property type="match status" value="1"/>
</dbReference>
<dbReference type="Gene3D" id="2.40.160.160">
    <property type="entry name" value="Inverse autotransporter, beta-domain"/>
    <property type="match status" value="1"/>
</dbReference>
<dbReference type="EMBL" id="DAAWHV010000014">
    <property type="protein sequence ID" value="HAF7951503.1"/>
    <property type="molecule type" value="Genomic_DNA"/>
</dbReference>
<evidence type="ECO:0000259" key="6">
    <source>
        <dbReference type="Pfam" id="PF11924"/>
    </source>
</evidence>
<reference evidence="7" key="2">
    <citation type="submission" date="2018-07" db="EMBL/GenBank/DDBJ databases">
        <authorList>
            <consortium name="NCBI Pathogen Detection Project"/>
        </authorList>
    </citation>
    <scope>NUCLEOTIDE SEQUENCE</scope>
    <source>
        <strain evidence="7">CDC 4648/53</strain>
    </source>
</reference>
<accession>A0A5Z7GCS7</accession>
<dbReference type="InterPro" id="IPR038177">
    <property type="entry name" value="IAT_beta_sf"/>
</dbReference>
<feature type="domain" description="InvasinE Adhesion" evidence="5">
    <location>
        <begin position="2166"/>
        <end position="2302"/>
    </location>
</feature>
<dbReference type="RefSeq" id="WP_023219900.1">
    <property type="nucleotide sequence ID" value="NZ_MYFT01000009.1"/>
</dbReference>
<feature type="compositionally biased region" description="Basic and acidic residues" evidence="2">
    <location>
        <begin position="44"/>
        <end position="54"/>
    </location>
</feature>
<dbReference type="InterPro" id="IPR008542">
    <property type="entry name" value="BIg21"/>
</dbReference>
<comment type="similarity">
    <text evidence="1">Belongs to the intimin/invasin family.</text>
</comment>
<evidence type="ECO:0000256" key="3">
    <source>
        <dbReference type="SAM" id="SignalP"/>
    </source>
</evidence>
<evidence type="ECO:0000259" key="5">
    <source>
        <dbReference type="Pfam" id="PF05689"/>
    </source>
</evidence>
<feature type="domain" description="Bacterial Immunoglobulin-like 21" evidence="4">
    <location>
        <begin position="2334"/>
        <end position="2453"/>
    </location>
</feature>
<dbReference type="PANTHER" id="PTHR39576">
    <property type="entry name" value="ATTACHING AND EFFACING PROTEIN HOMOLOG-RELATED-RELATED"/>
    <property type="match status" value="1"/>
</dbReference>
<feature type="domain" description="Bacterial Immunoglobulin-like 21" evidence="4">
    <location>
        <begin position="2047"/>
        <end position="2163"/>
    </location>
</feature>